<reference evidence="2 3" key="1">
    <citation type="submission" date="2019-03" db="EMBL/GenBank/DDBJ databases">
        <title>Bradyrhizobium strains diversity.</title>
        <authorList>
            <person name="Urquiaga M.C.O."/>
            <person name="Hungria M."/>
            <person name="Delamuta J.R.M."/>
            <person name="Klepa M.S."/>
        </authorList>
    </citation>
    <scope>NUCLEOTIDE SEQUENCE [LARGE SCALE GENOMIC DNA]</scope>
    <source>
        <strain evidence="2 3">CNPSo 3426</strain>
    </source>
</reference>
<accession>A0A4Y9PJG3</accession>
<organism evidence="2 3">
    <name type="scientific">Bradyrhizobium frederickii</name>
    <dbReference type="NCBI Taxonomy" id="2560054"/>
    <lineage>
        <taxon>Bacteria</taxon>
        <taxon>Pseudomonadati</taxon>
        <taxon>Pseudomonadota</taxon>
        <taxon>Alphaproteobacteria</taxon>
        <taxon>Hyphomicrobiales</taxon>
        <taxon>Nitrobacteraceae</taxon>
        <taxon>Bradyrhizobium</taxon>
    </lineage>
</organism>
<evidence type="ECO:0000313" key="2">
    <source>
        <dbReference type="EMBL" id="TFV80579.1"/>
    </source>
</evidence>
<dbReference type="AlphaFoldDB" id="A0A4Y9PJG3"/>
<dbReference type="RefSeq" id="WP_135161890.1">
    <property type="nucleotide sequence ID" value="NZ_SPQS01000001.1"/>
</dbReference>
<sequence>MKNLAGISSPYQRNNERRHRGTLLNDEESFRIARISRVKATRKEPFDGRWKSPDQARYARYYLGAG</sequence>
<name>A0A4Y9PJG3_9BRAD</name>
<feature type="region of interest" description="Disordered" evidence="1">
    <location>
        <begin position="1"/>
        <end position="23"/>
    </location>
</feature>
<dbReference type="Proteomes" id="UP000297700">
    <property type="component" value="Unassembled WGS sequence"/>
</dbReference>
<proteinExistence type="predicted"/>
<evidence type="ECO:0000256" key="1">
    <source>
        <dbReference type="SAM" id="MobiDB-lite"/>
    </source>
</evidence>
<evidence type="ECO:0000313" key="3">
    <source>
        <dbReference type="Proteomes" id="UP000297700"/>
    </source>
</evidence>
<comment type="caution">
    <text evidence="2">The sequence shown here is derived from an EMBL/GenBank/DDBJ whole genome shotgun (WGS) entry which is preliminary data.</text>
</comment>
<gene>
    <name evidence="2" type="ORF">E4K64_01860</name>
</gene>
<dbReference type="EMBL" id="SPQS01000001">
    <property type="protein sequence ID" value="TFV80579.1"/>
    <property type="molecule type" value="Genomic_DNA"/>
</dbReference>
<protein>
    <submittedName>
        <fullName evidence="2">Uncharacterized protein</fullName>
    </submittedName>
</protein>